<evidence type="ECO:0000313" key="2">
    <source>
        <dbReference type="Proteomes" id="UP001161422"/>
    </source>
</evidence>
<keyword evidence="2" id="KW-1185">Reference proteome</keyword>
<organism evidence="1 2">
    <name type="scientific">Paraferrimonas sedimenticola</name>
    <dbReference type="NCBI Taxonomy" id="375674"/>
    <lineage>
        <taxon>Bacteria</taxon>
        <taxon>Pseudomonadati</taxon>
        <taxon>Pseudomonadota</taxon>
        <taxon>Gammaproteobacteria</taxon>
        <taxon>Alteromonadales</taxon>
        <taxon>Ferrimonadaceae</taxon>
        <taxon>Paraferrimonas</taxon>
    </lineage>
</organism>
<dbReference type="AlphaFoldDB" id="A0AA37RVM1"/>
<evidence type="ECO:0008006" key="3">
    <source>
        <dbReference type="Google" id="ProtNLM"/>
    </source>
</evidence>
<evidence type="ECO:0000313" key="1">
    <source>
        <dbReference type="EMBL" id="GLP96530.1"/>
    </source>
</evidence>
<dbReference type="EMBL" id="BSNC01000004">
    <property type="protein sequence ID" value="GLP96530.1"/>
    <property type="molecule type" value="Genomic_DNA"/>
</dbReference>
<accession>A0AA37RVM1</accession>
<comment type="caution">
    <text evidence="1">The sequence shown here is derived from an EMBL/GenBank/DDBJ whole genome shotgun (WGS) entry which is preliminary data.</text>
</comment>
<proteinExistence type="predicted"/>
<name>A0AA37RVM1_9GAMM</name>
<protein>
    <recommendedName>
        <fullName evidence="3">Lipoprotein</fullName>
    </recommendedName>
</protein>
<dbReference type="PROSITE" id="PS51257">
    <property type="entry name" value="PROKAR_LIPOPROTEIN"/>
    <property type="match status" value="1"/>
</dbReference>
<reference evidence="1" key="1">
    <citation type="journal article" date="2014" name="Int. J. Syst. Evol. Microbiol.">
        <title>Complete genome sequence of Corynebacterium casei LMG S-19264T (=DSM 44701T), isolated from a smear-ripened cheese.</title>
        <authorList>
            <consortium name="US DOE Joint Genome Institute (JGI-PGF)"/>
            <person name="Walter F."/>
            <person name="Albersmeier A."/>
            <person name="Kalinowski J."/>
            <person name="Ruckert C."/>
        </authorList>
    </citation>
    <scope>NUCLEOTIDE SEQUENCE</scope>
    <source>
        <strain evidence="1">NBRC 101628</strain>
    </source>
</reference>
<dbReference type="Proteomes" id="UP001161422">
    <property type="component" value="Unassembled WGS sequence"/>
</dbReference>
<gene>
    <name evidence="1" type="ORF">GCM10007895_18360</name>
</gene>
<reference evidence="1" key="2">
    <citation type="submission" date="2023-01" db="EMBL/GenBank/DDBJ databases">
        <title>Draft genome sequence of Paraferrimonas sedimenticola strain NBRC 101628.</title>
        <authorList>
            <person name="Sun Q."/>
            <person name="Mori K."/>
        </authorList>
    </citation>
    <scope>NUCLEOTIDE SEQUENCE</scope>
    <source>
        <strain evidence="1">NBRC 101628</strain>
    </source>
</reference>
<dbReference type="RefSeq" id="WP_095505042.1">
    <property type="nucleotide sequence ID" value="NZ_BSNC01000004.1"/>
</dbReference>
<sequence>MRFILTISLFLIAGCVGRVDISQQNLSSEISEKCYSATKEMIIYSADTFPNPTYELISPKLNKLPWRTSLAPWKVKSTIAKGDVIRITKVYDQSYGTAGSCWEVFATLKSSSEIEFRIPACWVDHSVDNWVRPKYPWKQEKTNEKLRIDTDLLEEVTCI</sequence>